<dbReference type="RefSeq" id="WP_149611077.1">
    <property type="nucleotide sequence ID" value="NZ_VTUX01000003.1"/>
</dbReference>
<dbReference type="SUPFAM" id="SSF52972">
    <property type="entry name" value="ITPase-like"/>
    <property type="match status" value="1"/>
</dbReference>
<feature type="site" description="Important for substrate specificity" evidence="4">
    <location>
        <position position="154"/>
    </location>
</feature>
<feature type="site" description="Important for substrate specificity" evidence="4">
    <location>
        <position position="71"/>
    </location>
</feature>
<proteinExistence type="inferred from homology"/>
<keyword evidence="3 4" id="KW-0546">Nucleotide metabolism</keyword>
<feature type="active site" description="Proton acceptor" evidence="4">
    <location>
        <position position="70"/>
    </location>
</feature>
<comment type="similarity">
    <text evidence="4">Belongs to the Maf family. YhdE subfamily.</text>
</comment>
<keyword evidence="4" id="KW-0963">Cytoplasm</keyword>
<comment type="cofactor">
    <cofactor evidence="1 4">
        <name>a divalent metal cation</name>
        <dbReference type="ChEBI" id="CHEBI:60240"/>
    </cofactor>
</comment>
<dbReference type="EC" id="3.6.1.9" evidence="4"/>
<dbReference type="PANTHER" id="PTHR43213:SF5">
    <property type="entry name" value="BIFUNCTIONAL DTTP_UTP PYROPHOSPHATASE_METHYLTRANSFERASE PROTEIN-RELATED"/>
    <property type="match status" value="1"/>
</dbReference>
<evidence type="ECO:0000256" key="2">
    <source>
        <dbReference type="ARBA" id="ARBA00022801"/>
    </source>
</evidence>
<gene>
    <name evidence="5" type="ORF">F0M18_09070</name>
</gene>
<feature type="site" description="Important for substrate specificity" evidence="4">
    <location>
        <position position="11"/>
    </location>
</feature>
<dbReference type="InterPro" id="IPR029001">
    <property type="entry name" value="ITPase-like_fam"/>
</dbReference>
<evidence type="ECO:0000256" key="4">
    <source>
        <dbReference type="HAMAP-Rule" id="MF_00528"/>
    </source>
</evidence>
<comment type="catalytic activity">
    <reaction evidence="4">
        <text>UTP + H2O = UMP + diphosphate + H(+)</text>
        <dbReference type="Rhea" id="RHEA:29395"/>
        <dbReference type="ChEBI" id="CHEBI:15377"/>
        <dbReference type="ChEBI" id="CHEBI:15378"/>
        <dbReference type="ChEBI" id="CHEBI:33019"/>
        <dbReference type="ChEBI" id="CHEBI:46398"/>
        <dbReference type="ChEBI" id="CHEBI:57865"/>
        <dbReference type="EC" id="3.6.1.9"/>
    </reaction>
</comment>
<dbReference type="GO" id="GO:0005737">
    <property type="term" value="C:cytoplasm"/>
    <property type="evidence" value="ECO:0007669"/>
    <property type="project" value="UniProtKB-SubCell"/>
</dbReference>
<comment type="function">
    <text evidence="4">Nucleoside triphosphate pyrophosphatase that hydrolyzes dTTP and UTP. May have a dual role in cell division arrest and in preventing the incorporation of modified nucleotides into cellular nucleic acids.</text>
</comment>
<dbReference type="EMBL" id="VTUX01000003">
    <property type="protein sequence ID" value="KAA1192794.1"/>
    <property type="molecule type" value="Genomic_DNA"/>
</dbReference>
<dbReference type="Pfam" id="PF02545">
    <property type="entry name" value="Maf"/>
    <property type="match status" value="1"/>
</dbReference>
<dbReference type="NCBIfam" id="TIGR00172">
    <property type="entry name" value="maf"/>
    <property type="match status" value="1"/>
</dbReference>
<sequence length="197" mass="21373">MELILASASPRRRELLQQIGYQYRCDPADIDETPREGEKPDAYVQRMALEKATEVVGRYPGQNVAVLAADTSVVIDDDVLGKPVDHFDGLGMLARLSARRHSVLTAICLCLPEAEPEVRLVSTEVEFIQLSRALCEAYLATPEPWDKAGGYAIQGLAGAFVRSIEGSYSNVVGLPLAETWQLLSGLGIANVLETSGE</sequence>
<dbReference type="CDD" id="cd00555">
    <property type="entry name" value="Maf"/>
    <property type="match status" value="1"/>
</dbReference>
<dbReference type="InterPro" id="IPR003697">
    <property type="entry name" value="Maf-like"/>
</dbReference>
<dbReference type="HAMAP" id="MF_00528">
    <property type="entry name" value="Maf"/>
    <property type="match status" value="1"/>
</dbReference>
<keyword evidence="2 4" id="KW-0378">Hydrolase</keyword>
<dbReference type="PIRSF" id="PIRSF006305">
    <property type="entry name" value="Maf"/>
    <property type="match status" value="1"/>
</dbReference>
<dbReference type="Gene3D" id="3.90.950.10">
    <property type="match status" value="1"/>
</dbReference>
<dbReference type="GO" id="GO:0036218">
    <property type="term" value="F:dTTP diphosphatase activity"/>
    <property type="evidence" value="ECO:0007669"/>
    <property type="project" value="RHEA"/>
</dbReference>
<name>A0A5B0X0B6_9GAMM</name>
<organism evidence="5 6">
    <name type="scientific">Pseudohalioglobus sediminis</name>
    <dbReference type="NCBI Taxonomy" id="2606449"/>
    <lineage>
        <taxon>Bacteria</taxon>
        <taxon>Pseudomonadati</taxon>
        <taxon>Pseudomonadota</taxon>
        <taxon>Gammaproteobacteria</taxon>
        <taxon>Cellvibrionales</taxon>
        <taxon>Halieaceae</taxon>
        <taxon>Pseudohalioglobus</taxon>
    </lineage>
</organism>
<comment type="caution">
    <text evidence="5">The sequence shown here is derived from an EMBL/GenBank/DDBJ whole genome shotgun (WGS) entry which is preliminary data.</text>
</comment>
<keyword evidence="6" id="KW-1185">Reference proteome</keyword>
<protein>
    <recommendedName>
        <fullName evidence="4">dTTP/UTP pyrophosphatase</fullName>
        <shortName evidence="4">dTTPase/UTPase</shortName>
        <ecNumber evidence="4">3.6.1.9</ecNumber>
    </recommendedName>
    <alternativeName>
        <fullName evidence="4">Nucleoside triphosphate pyrophosphatase</fullName>
    </alternativeName>
    <alternativeName>
        <fullName evidence="4">Nucleotide pyrophosphatase</fullName>
        <shortName evidence="4">Nucleotide PPase</shortName>
    </alternativeName>
</protein>
<evidence type="ECO:0000256" key="1">
    <source>
        <dbReference type="ARBA" id="ARBA00001968"/>
    </source>
</evidence>
<evidence type="ECO:0000256" key="3">
    <source>
        <dbReference type="ARBA" id="ARBA00023080"/>
    </source>
</evidence>
<accession>A0A5B0X0B6</accession>
<evidence type="ECO:0000313" key="6">
    <source>
        <dbReference type="Proteomes" id="UP000323708"/>
    </source>
</evidence>
<comment type="subcellular location">
    <subcellularLocation>
        <location evidence="4">Cytoplasm</location>
    </subcellularLocation>
</comment>
<comment type="catalytic activity">
    <reaction evidence="4">
        <text>dTTP + H2O = dTMP + diphosphate + H(+)</text>
        <dbReference type="Rhea" id="RHEA:28534"/>
        <dbReference type="ChEBI" id="CHEBI:15377"/>
        <dbReference type="ChEBI" id="CHEBI:15378"/>
        <dbReference type="ChEBI" id="CHEBI:33019"/>
        <dbReference type="ChEBI" id="CHEBI:37568"/>
        <dbReference type="ChEBI" id="CHEBI:63528"/>
        <dbReference type="EC" id="3.6.1.9"/>
    </reaction>
</comment>
<reference evidence="5 6" key="1">
    <citation type="submission" date="2019-09" db="EMBL/GenBank/DDBJ databases">
        <authorList>
            <person name="Chen X.-Y."/>
        </authorList>
    </citation>
    <scope>NUCLEOTIDE SEQUENCE [LARGE SCALE GENOMIC DNA]</scope>
    <source>
        <strain evidence="5 6">NY5</strain>
    </source>
</reference>
<dbReference type="GO" id="GO:0036221">
    <property type="term" value="F:UTP diphosphatase activity"/>
    <property type="evidence" value="ECO:0007669"/>
    <property type="project" value="RHEA"/>
</dbReference>
<dbReference type="PANTHER" id="PTHR43213">
    <property type="entry name" value="BIFUNCTIONAL DTTP/UTP PYROPHOSPHATASE/METHYLTRANSFERASE PROTEIN-RELATED"/>
    <property type="match status" value="1"/>
</dbReference>
<dbReference type="Proteomes" id="UP000323708">
    <property type="component" value="Unassembled WGS sequence"/>
</dbReference>
<evidence type="ECO:0000313" key="5">
    <source>
        <dbReference type="EMBL" id="KAA1192794.1"/>
    </source>
</evidence>
<dbReference type="GO" id="GO:0009117">
    <property type="term" value="P:nucleotide metabolic process"/>
    <property type="evidence" value="ECO:0007669"/>
    <property type="project" value="UniProtKB-KW"/>
</dbReference>
<comment type="caution">
    <text evidence="4">Lacks conserved residue(s) required for the propagation of feature annotation.</text>
</comment>
<dbReference type="AlphaFoldDB" id="A0A5B0X0B6"/>